<dbReference type="GO" id="GO:0030288">
    <property type="term" value="C:outer membrane-bounded periplasmic space"/>
    <property type="evidence" value="ECO:0007669"/>
    <property type="project" value="InterPro"/>
</dbReference>
<dbReference type="GO" id="GO:0030246">
    <property type="term" value="F:carbohydrate binding"/>
    <property type="evidence" value="ECO:0007669"/>
    <property type="project" value="TreeGrafter"/>
</dbReference>
<proteinExistence type="predicted"/>
<dbReference type="Proteomes" id="UP000280346">
    <property type="component" value="Unassembled WGS sequence"/>
</dbReference>
<comment type="caution">
    <text evidence="3">The sequence shown here is derived from an EMBL/GenBank/DDBJ whole genome shotgun (WGS) entry which is preliminary data.</text>
</comment>
<dbReference type="InterPro" id="IPR038404">
    <property type="entry name" value="TRAP_DctP_sf"/>
</dbReference>
<feature type="signal peptide" evidence="2">
    <location>
        <begin position="1"/>
        <end position="25"/>
    </location>
</feature>
<dbReference type="PIRSF" id="PIRSF006470">
    <property type="entry name" value="DctB"/>
    <property type="match status" value="1"/>
</dbReference>
<evidence type="ECO:0000256" key="1">
    <source>
        <dbReference type="ARBA" id="ARBA00022729"/>
    </source>
</evidence>
<dbReference type="NCBIfam" id="NF037995">
    <property type="entry name" value="TRAP_S1"/>
    <property type="match status" value="1"/>
</dbReference>
<gene>
    <name evidence="3" type="ORF">EJ913_05835</name>
</gene>
<dbReference type="InterPro" id="IPR018389">
    <property type="entry name" value="DctP_fam"/>
</dbReference>
<dbReference type="Pfam" id="PF03480">
    <property type="entry name" value="DctP"/>
    <property type="match status" value="1"/>
</dbReference>
<dbReference type="CDD" id="cd13679">
    <property type="entry name" value="PBP2_TRAP_YiaO_like"/>
    <property type="match status" value="1"/>
</dbReference>
<organism evidence="3 4">
    <name type="scientific">Azospirillum doebereinerae</name>
    <dbReference type="NCBI Taxonomy" id="92933"/>
    <lineage>
        <taxon>Bacteria</taxon>
        <taxon>Pseudomonadati</taxon>
        <taxon>Pseudomonadota</taxon>
        <taxon>Alphaproteobacteria</taxon>
        <taxon>Rhodospirillales</taxon>
        <taxon>Azospirillaceae</taxon>
        <taxon>Azospirillum</taxon>
    </lineage>
</organism>
<accession>A0A3S0X164</accession>
<dbReference type="AlphaFoldDB" id="A0A3S0X164"/>
<dbReference type="Gene3D" id="3.40.190.170">
    <property type="entry name" value="Bacterial extracellular solute-binding protein, family 7"/>
    <property type="match status" value="1"/>
</dbReference>
<dbReference type="OrthoDB" id="7375081at2"/>
<dbReference type="PANTHER" id="PTHR33376">
    <property type="match status" value="1"/>
</dbReference>
<name>A0A3S0X164_9PROT</name>
<reference evidence="3 4" key="1">
    <citation type="submission" date="2018-12" db="EMBL/GenBank/DDBJ databases">
        <authorList>
            <person name="Yang Y."/>
        </authorList>
    </citation>
    <scope>NUCLEOTIDE SEQUENCE [LARGE SCALE GENOMIC DNA]</scope>
    <source>
        <strain evidence="3 4">GSF71</strain>
    </source>
</reference>
<sequence length="340" mass="36598">MKTFKGLLAGLVVPGLMLLAGGAAAAAEYKDRSVKFAFQNVKEHPQGQGAQRFSDLVEKGSGGKIKVKLFPGGTLGGDVQTISALQGGIVEMSVMNAGILVSLAKEFALVDLPFLFNNGGEADALLDGPVGEKLMGKLPEKGLVGLGFWDLGFRNLTNNRHPVATAKDIAGLKIRVIQTPIYIDVFKALGANPVPLPFPELFTALETGTVDGQENPFKTIELTKFNEVQKYLTVTRHIYNPQSLIVSKKFWDTLNADEKSLFQSAAAEATAFQRKISREQDAEALASLKAKGMTVNELPPEELAKIRETVKPVVEKYKADIGDALVGEAFAAIEKKRASN</sequence>
<feature type="chain" id="PRO_5018598648" evidence="2">
    <location>
        <begin position="26"/>
        <end position="340"/>
    </location>
</feature>
<keyword evidence="4" id="KW-1185">Reference proteome</keyword>
<evidence type="ECO:0000313" key="3">
    <source>
        <dbReference type="EMBL" id="RUQ74561.1"/>
    </source>
</evidence>
<dbReference type="PANTHER" id="PTHR33376:SF2">
    <property type="entry name" value="DICARBOXYLATE-BINDING PERIPLASMIC PROTEIN"/>
    <property type="match status" value="1"/>
</dbReference>
<evidence type="ECO:0000313" key="4">
    <source>
        <dbReference type="Proteomes" id="UP000280346"/>
    </source>
</evidence>
<dbReference type="EMBL" id="RZIJ01000003">
    <property type="protein sequence ID" value="RUQ74561.1"/>
    <property type="molecule type" value="Genomic_DNA"/>
</dbReference>
<protein>
    <submittedName>
        <fullName evidence="3">TRAP transporter substrate-binding protein</fullName>
    </submittedName>
</protein>
<dbReference type="GO" id="GO:0055085">
    <property type="term" value="P:transmembrane transport"/>
    <property type="evidence" value="ECO:0007669"/>
    <property type="project" value="InterPro"/>
</dbReference>
<evidence type="ECO:0000256" key="2">
    <source>
        <dbReference type="SAM" id="SignalP"/>
    </source>
</evidence>
<dbReference type="InterPro" id="IPR004682">
    <property type="entry name" value="TRAP_DctP"/>
</dbReference>
<dbReference type="NCBIfam" id="TIGR00787">
    <property type="entry name" value="dctP"/>
    <property type="match status" value="1"/>
</dbReference>
<dbReference type="RefSeq" id="WP_126995725.1">
    <property type="nucleotide sequence ID" value="NZ_JBNPXW010000006.1"/>
</dbReference>
<keyword evidence="1 2" id="KW-0732">Signal</keyword>